<keyword evidence="6" id="KW-1185">Reference proteome</keyword>
<sequence length="399" mass="46815">MTIKILFVLDKSKSNSKGLAPLKCRITYRGERKPFATGLFINPENWNNKQQKAKPPNSENETINTQLSLIKNKINQAFLFLQVNEGEFDVEDVFLQYKGDPPKKNKTILQLFQEHNDRIEKLIGKEYSIATLWKFRQAKELLKDFLKYSFNKGDYYFKDLDLKFIQDYEFFLKAEKSLALATTNKMIQRFRKIVKLAISQDIIQKEPFTSYKVKHIKKEITYLTREELAKIEEYQFKAERLQIVADMFVFCCYTGLAYSEMVNLEKSHIITGFDGNEWISMIRGKTQHLLSIPLLVKAKKMIEKYDYIDEKRVLPKFSNQKFNAYLKEIADIVGLNKRLTHHLARRTFATTVLLYNDVPMEIVSELLGHSKITITQEHYAKVVKSKVGEQMNRLNSKLK</sequence>
<dbReference type="InterPro" id="IPR025269">
    <property type="entry name" value="SAM-like_dom"/>
</dbReference>
<evidence type="ECO:0000256" key="3">
    <source>
        <dbReference type="ARBA" id="ARBA00023172"/>
    </source>
</evidence>
<dbReference type="SUPFAM" id="SSF56349">
    <property type="entry name" value="DNA breaking-rejoining enzymes"/>
    <property type="match status" value="1"/>
</dbReference>
<keyword evidence="2" id="KW-0238">DNA-binding</keyword>
<gene>
    <name evidence="5" type="ORF">J2781_003072</name>
</gene>
<dbReference type="InterPro" id="IPR010998">
    <property type="entry name" value="Integrase_recombinase_N"/>
</dbReference>
<dbReference type="RefSeq" id="WP_115982361.1">
    <property type="nucleotide sequence ID" value="NZ_JAVDQS010000009.1"/>
</dbReference>
<evidence type="ECO:0000313" key="5">
    <source>
        <dbReference type="EMBL" id="MDR6406124.1"/>
    </source>
</evidence>
<protein>
    <submittedName>
        <fullName evidence="5">Site-specific recombinase XerD</fullName>
    </submittedName>
</protein>
<evidence type="ECO:0000259" key="4">
    <source>
        <dbReference type="PROSITE" id="PS51898"/>
    </source>
</evidence>
<dbReference type="Gene3D" id="1.10.150.130">
    <property type="match status" value="1"/>
</dbReference>
<dbReference type="InterPro" id="IPR002104">
    <property type="entry name" value="Integrase_catalytic"/>
</dbReference>
<dbReference type="EMBL" id="JAVDQS010000009">
    <property type="protein sequence ID" value="MDR6406124.1"/>
    <property type="molecule type" value="Genomic_DNA"/>
</dbReference>
<dbReference type="Pfam" id="PF00589">
    <property type="entry name" value="Phage_integrase"/>
    <property type="match status" value="1"/>
</dbReference>
<reference evidence="5 6" key="1">
    <citation type="submission" date="2023-07" db="EMBL/GenBank/DDBJ databases">
        <title>Sorghum-associated microbial communities from plants grown in Nebraska, USA.</title>
        <authorList>
            <person name="Schachtman D."/>
        </authorList>
    </citation>
    <scope>NUCLEOTIDE SEQUENCE [LARGE SCALE GENOMIC DNA]</scope>
    <source>
        <strain evidence="5 6">DS1709</strain>
    </source>
</reference>
<dbReference type="InterPro" id="IPR013762">
    <property type="entry name" value="Integrase-like_cat_sf"/>
</dbReference>
<dbReference type="Pfam" id="PF13102">
    <property type="entry name" value="Phage_int_SAM_5"/>
    <property type="match status" value="1"/>
</dbReference>
<feature type="domain" description="Tyr recombinase" evidence="4">
    <location>
        <begin position="218"/>
        <end position="392"/>
    </location>
</feature>
<dbReference type="InterPro" id="IPR035386">
    <property type="entry name" value="Arm-DNA-bind_5"/>
</dbReference>
<dbReference type="PANTHER" id="PTHR30349">
    <property type="entry name" value="PHAGE INTEGRASE-RELATED"/>
    <property type="match status" value="1"/>
</dbReference>
<evidence type="ECO:0000256" key="1">
    <source>
        <dbReference type="ARBA" id="ARBA00008857"/>
    </source>
</evidence>
<evidence type="ECO:0000256" key="2">
    <source>
        <dbReference type="ARBA" id="ARBA00023125"/>
    </source>
</evidence>
<dbReference type="InterPro" id="IPR050090">
    <property type="entry name" value="Tyrosine_recombinase_XerCD"/>
</dbReference>
<dbReference type="Proteomes" id="UP001184853">
    <property type="component" value="Unassembled WGS sequence"/>
</dbReference>
<keyword evidence="3" id="KW-0233">DNA recombination</keyword>
<proteinExistence type="inferred from homology"/>
<dbReference type="InterPro" id="IPR011010">
    <property type="entry name" value="DNA_brk_join_enz"/>
</dbReference>
<dbReference type="CDD" id="cd01185">
    <property type="entry name" value="INTN1_C_like"/>
    <property type="match status" value="1"/>
</dbReference>
<organism evidence="5 6">
    <name type="scientific">Chryseobacterium geocarposphaerae</name>
    <dbReference type="NCBI Taxonomy" id="1416776"/>
    <lineage>
        <taxon>Bacteria</taxon>
        <taxon>Pseudomonadati</taxon>
        <taxon>Bacteroidota</taxon>
        <taxon>Flavobacteriia</taxon>
        <taxon>Flavobacteriales</taxon>
        <taxon>Weeksellaceae</taxon>
        <taxon>Chryseobacterium group</taxon>
        <taxon>Chryseobacterium</taxon>
    </lineage>
</organism>
<dbReference type="Gene3D" id="1.10.443.10">
    <property type="entry name" value="Intergrase catalytic core"/>
    <property type="match status" value="1"/>
</dbReference>
<comment type="caution">
    <text evidence="5">The sequence shown here is derived from an EMBL/GenBank/DDBJ whole genome shotgun (WGS) entry which is preliminary data.</text>
</comment>
<name>A0ABU1LHB8_9FLAO</name>
<dbReference type="PANTHER" id="PTHR30349:SF64">
    <property type="entry name" value="PROPHAGE INTEGRASE INTD-RELATED"/>
    <property type="match status" value="1"/>
</dbReference>
<dbReference type="PROSITE" id="PS51898">
    <property type="entry name" value="TYR_RECOMBINASE"/>
    <property type="match status" value="1"/>
</dbReference>
<comment type="similarity">
    <text evidence="1">Belongs to the 'phage' integrase family.</text>
</comment>
<dbReference type="Pfam" id="PF17293">
    <property type="entry name" value="Arm-DNA-bind_5"/>
    <property type="match status" value="1"/>
</dbReference>
<accession>A0ABU1LHB8</accession>
<evidence type="ECO:0000313" key="6">
    <source>
        <dbReference type="Proteomes" id="UP001184853"/>
    </source>
</evidence>